<dbReference type="PANTHER" id="PTHR46547:SF7">
    <property type="entry name" value="ZINC FINGER PROTEIN GIS"/>
    <property type="match status" value="1"/>
</dbReference>
<sequence>MSMTSAEILTNQNMEDPLIPASMSWSSESSIFDLYTCRLCSRAFPTTQALGGHQTAHRKEKIERLIRIQRQAEIDEQKYAADNDLLLSPEPISWAPPATDDKTLKVSNFMPMGNGTSPVPGSSLESVQVLGMGSSGWSENKASDDSDQKKQKKRKTTKLCECLKNMASDADQKKQKKRKTTKLSEFSEINIASDAEKKKQKKRKSTKSNEFLEIVLF</sequence>
<dbReference type="Gene3D" id="3.30.160.60">
    <property type="entry name" value="Classic Zinc Finger"/>
    <property type="match status" value="1"/>
</dbReference>
<dbReference type="InterPro" id="IPR013087">
    <property type="entry name" value="Znf_C2H2_type"/>
</dbReference>
<organism evidence="4 5">
    <name type="scientific">Rubus argutus</name>
    <name type="common">Southern blackberry</name>
    <dbReference type="NCBI Taxonomy" id="59490"/>
    <lineage>
        <taxon>Eukaryota</taxon>
        <taxon>Viridiplantae</taxon>
        <taxon>Streptophyta</taxon>
        <taxon>Embryophyta</taxon>
        <taxon>Tracheophyta</taxon>
        <taxon>Spermatophyta</taxon>
        <taxon>Magnoliopsida</taxon>
        <taxon>eudicotyledons</taxon>
        <taxon>Gunneridae</taxon>
        <taxon>Pentapetalae</taxon>
        <taxon>rosids</taxon>
        <taxon>fabids</taxon>
        <taxon>Rosales</taxon>
        <taxon>Rosaceae</taxon>
        <taxon>Rosoideae</taxon>
        <taxon>Rosoideae incertae sedis</taxon>
        <taxon>Rubus</taxon>
    </lineage>
</organism>
<gene>
    <name evidence="4" type="ORF">M0R45_030145</name>
</gene>
<keyword evidence="1" id="KW-0862">Zinc</keyword>
<reference evidence="4 5" key="1">
    <citation type="journal article" date="2023" name="G3 (Bethesda)">
        <title>A chromosome-length genome assembly and annotation of blackberry (Rubus argutus, cv. 'Hillquist').</title>
        <authorList>
            <person name="Bruna T."/>
            <person name="Aryal R."/>
            <person name="Dudchenko O."/>
            <person name="Sargent D.J."/>
            <person name="Mead D."/>
            <person name="Buti M."/>
            <person name="Cavallini A."/>
            <person name="Hytonen T."/>
            <person name="Andres J."/>
            <person name="Pham M."/>
            <person name="Weisz D."/>
            <person name="Mascagni F."/>
            <person name="Usai G."/>
            <person name="Natali L."/>
            <person name="Bassil N."/>
            <person name="Fernandez G.E."/>
            <person name="Lomsadze A."/>
            <person name="Armour M."/>
            <person name="Olukolu B."/>
            <person name="Poorten T."/>
            <person name="Britton C."/>
            <person name="Davik J."/>
            <person name="Ashrafi H."/>
            <person name="Aiden E.L."/>
            <person name="Borodovsky M."/>
            <person name="Worthington M."/>
        </authorList>
    </citation>
    <scope>NUCLEOTIDE SEQUENCE [LARGE SCALE GENOMIC DNA]</scope>
    <source>
        <strain evidence="4">PI 553951</strain>
    </source>
</reference>
<dbReference type="GO" id="GO:0003700">
    <property type="term" value="F:DNA-binding transcription factor activity"/>
    <property type="evidence" value="ECO:0007669"/>
    <property type="project" value="InterPro"/>
</dbReference>
<feature type="compositionally biased region" description="Polar residues" evidence="2">
    <location>
        <begin position="114"/>
        <end position="124"/>
    </location>
</feature>
<dbReference type="PANTHER" id="PTHR46547">
    <property type="entry name" value="ZINC FINGER PROTEIN GIS"/>
    <property type="match status" value="1"/>
</dbReference>
<feature type="region of interest" description="Disordered" evidence="2">
    <location>
        <begin position="133"/>
        <end position="158"/>
    </location>
</feature>
<dbReference type="PROSITE" id="PS00028">
    <property type="entry name" value="ZINC_FINGER_C2H2_1"/>
    <property type="match status" value="1"/>
</dbReference>
<dbReference type="InterPro" id="IPR044291">
    <property type="entry name" value="GIS/GIS2/ZFP8"/>
</dbReference>
<keyword evidence="1" id="KW-0479">Metal-binding</keyword>
<evidence type="ECO:0000256" key="1">
    <source>
        <dbReference type="PROSITE-ProRule" id="PRU00042"/>
    </source>
</evidence>
<dbReference type="Proteomes" id="UP001457282">
    <property type="component" value="Unassembled WGS sequence"/>
</dbReference>
<dbReference type="GO" id="GO:0009739">
    <property type="term" value="P:response to gibberellin"/>
    <property type="evidence" value="ECO:0007669"/>
    <property type="project" value="InterPro"/>
</dbReference>
<accession>A0AAW1WAX9</accession>
<comment type="caution">
    <text evidence="4">The sequence shown here is derived from an EMBL/GenBank/DDBJ whole genome shotgun (WGS) entry which is preliminary data.</text>
</comment>
<dbReference type="SUPFAM" id="SSF57667">
    <property type="entry name" value="beta-beta-alpha zinc fingers"/>
    <property type="match status" value="1"/>
</dbReference>
<feature type="domain" description="C2H2-type" evidence="3">
    <location>
        <begin position="35"/>
        <end position="62"/>
    </location>
</feature>
<dbReference type="InterPro" id="IPR036236">
    <property type="entry name" value="Znf_C2H2_sf"/>
</dbReference>
<keyword evidence="1" id="KW-0863">Zinc-finger</keyword>
<evidence type="ECO:0000259" key="3">
    <source>
        <dbReference type="PROSITE" id="PS50157"/>
    </source>
</evidence>
<evidence type="ECO:0000313" key="4">
    <source>
        <dbReference type="EMBL" id="KAK9921642.1"/>
    </source>
</evidence>
<dbReference type="Pfam" id="PF13912">
    <property type="entry name" value="zf-C2H2_6"/>
    <property type="match status" value="1"/>
</dbReference>
<dbReference type="EMBL" id="JBEDUW010000006">
    <property type="protein sequence ID" value="KAK9921642.1"/>
    <property type="molecule type" value="Genomic_DNA"/>
</dbReference>
<dbReference type="GO" id="GO:0008270">
    <property type="term" value="F:zinc ion binding"/>
    <property type="evidence" value="ECO:0007669"/>
    <property type="project" value="UniProtKB-KW"/>
</dbReference>
<proteinExistence type="predicted"/>
<name>A0AAW1WAX9_RUBAR</name>
<dbReference type="GO" id="GO:0010090">
    <property type="term" value="P:trichome morphogenesis"/>
    <property type="evidence" value="ECO:0007669"/>
    <property type="project" value="InterPro"/>
</dbReference>
<dbReference type="PROSITE" id="PS50157">
    <property type="entry name" value="ZINC_FINGER_C2H2_2"/>
    <property type="match status" value="1"/>
</dbReference>
<evidence type="ECO:0000256" key="2">
    <source>
        <dbReference type="SAM" id="MobiDB-lite"/>
    </source>
</evidence>
<evidence type="ECO:0000313" key="5">
    <source>
        <dbReference type="Proteomes" id="UP001457282"/>
    </source>
</evidence>
<dbReference type="AlphaFoldDB" id="A0AAW1WAX9"/>
<feature type="region of interest" description="Disordered" evidence="2">
    <location>
        <begin position="105"/>
        <end position="124"/>
    </location>
</feature>
<keyword evidence="5" id="KW-1185">Reference proteome</keyword>
<protein>
    <recommendedName>
        <fullName evidence="3">C2H2-type domain-containing protein</fullName>
    </recommendedName>
</protein>